<protein>
    <submittedName>
        <fullName evidence="2">Hypothetical lipoprotein</fullName>
    </submittedName>
</protein>
<dbReference type="InterPro" id="IPR005586">
    <property type="entry name" value="ABC_trans_aux"/>
</dbReference>
<name>A0A1C3H647_9GAMM</name>
<dbReference type="Proteomes" id="UP000190837">
    <property type="component" value="Unassembled WGS sequence"/>
</dbReference>
<organism evidence="2 3">
    <name type="scientific">Cardiobacterium hominis</name>
    <dbReference type="NCBI Taxonomy" id="2718"/>
    <lineage>
        <taxon>Bacteria</taxon>
        <taxon>Pseudomonadati</taxon>
        <taxon>Pseudomonadota</taxon>
        <taxon>Gammaproteobacteria</taxon>
        <taxon>Cardiobacteriales</taxon>
        <taxon>Cardiobacteriaceae</taxon>
        <taxon>Cardiobacterium</taxon>
    </lineage>
</organism>
<feature type="domain" description="ABC-type transport auxiliary lipoprotein component" evidence="1">
    <location>
        <begin position="64"/>
        <end position="204"/>
    </location>
</feature>
<proteinExistence type="predicted"/>
<sequence>MRLTDLTKKHKNKPVSLRTAPAFRTIALALTASLLGACGSVPDTYHSLRPEISITPTRQGTPTALRYTELPPYYDSEYLVWYDEHGRITRDKSQHWTYPFSENLRDVLRQAIAAETGNSRLYTYPLAENNRPEVLLDLQIRELIADLPHQRFLISAQWQVSHAGSDAAPTNHEYQQQLPLAKTDPDSLVAATAQAVKQLASAIARSL</sequence>
<evidence type="ECO:0000259" key="1">
    <source>
        <dbReference type="Pfam" id="PF03886"/>
    </source>
</evidence>
<reference evidence="3" key="1">
    <citation type="submission" date="2016-04" db="EMBL/GenBank/DDBJ databases">
        <authorList>
            <person name="Tagini F."/>
        </authorList>
    </citation>
    <scope>NUCLEOTIDE SEQUENCE [LARGE SCALE GENOMIC DNA]</scope>
    <source>
        <strain evidence="3">CHUV0807</strain>
    </source>
</reference>
<dbReference type="Pfam" id="PF03886">
    <property type="entry name" value="ABC_trans_aux"/>
    <property type="match status" value="1"/>
</dbReference>
<dbReference type="SUPFAM" id="SSF159594">
    <property type="entry name" value="XCC0632-like"/>
    <property type="match status" value="1"/>
</dbReference>
<dbReference type="EMBL" id="FKLO01000067">
    <property type="protein sequence ID" value="SAM69280.1"/>
    <property type="molecule type" value="Genomic_DNA"/>
</dbReference>
<evidence type="ECO:0000313" key="3">
    <source>
        <dbReference type="Proteomes" id="UP000190837"/>
    </source>
</evidence>
<gene>
    <name evidence="2" type="ORF">CHUV0807_2040</name>
</gene>
<dbReference type="RefSeq" id="WP_048716191.1">
    <property type="nucleotide sequence ID" value="NZ_CAUPBE010000043.1"/>
</dbReference>
<keyword evidence="2" id="KW-0449">Lipoprotein</keyword>
<evidence type="ECO:0000313" key="2">
    <source>
        <dbReference type="EMBL" id="SAM69280.1"/>
    </source>
</evidence>
<dbReference type="Gene3D" id="3.40.50.10610">
    <property type="entry name" value="ABC-type transport auxiliary lipoprotein component"/>
    <property type="match status" value="1"/>
</dbReference>
<accession>A0A1C3H647</accession>
<dbReference type="AlphaFoldDB" id="A0A1C3H647"/>